<protein>
    <recommendedName>
        <fullName evidence="3">NTP pyrophosphohydrolase MazG putative catalytic core domain-containing protein</fullName>
    </recommendedName>
</protein>
<proteinExistence type="predicted"/>
<dbReference type="CDD" id="cd11542">
    <property type="entry name" value="NTP-PPase_u5"/>
    <property type="match status" value="1"/>
</dbReference>
<organism evidence="1 2">
    <name type="scientific">Pedobacter punctiformis</name>
    <dbReference type="NCBI Taxonomy" id="3004097"/>
    <lineage>
        <taxon>Bacteria</taxon>
        <taxon>Pseudomonadati</taxon>
        <taxon>Bacteroidota</taxon>
        <taxon>Sphingobacteriia</taxon>
        <taxon>Sphingobacteriales</taxon>
        <taxon>Sphingobacteriaceae</taxon>
        <taxon>Pedobacter</taxon>
    </lineage>
</organism>
<comment type="caution">
    <text evidence="1">The sequence shown here is derived from an EMBL/GenBank/DDBJ whole genome shotgun (WGS) entry which is preliminary data.</text>
</comment>
<evidence type="ECO:0000313" key="2">
    <source>
        <dbReference type="Proteomes" id="UP001144347"/>
    </source>
</evidence>
<dbReference type="Proteomes" id="UP001144347">
    <property type="component" value="Unassembled WGS sequence"/>
</dbReference>
<reference evidence="1" key="1">
    <citation type="submission" date="2022-12" db="EMBL/GenBank/DDBJ databases">
        <title>Genome sequence of HCMS5-2.</title>
        <authorList>
            <person name="Woo H."/>
        </authorList>
    </citation>
    <scope>NUCLEOTIDE SEQUENCE</scope>
    <source>
        <strain evidence="1">HCMS5-2</strain>
    </source>
</reference>
<accession>A0ABT4LAL7</accession>
<gene>
    <name evidence="1" type="ORF">O0955_13160</name>
</gene>
<dbReference type="SUPFAM" id="SSF101386">
    <property type="entry name" value="all-alpha NTP pyrophosphatases"/>
    <property type="match status" value="1"/>
</dbReference>
<sequence length="122" mass="13829">MTQLTKLQFWTQNVSVLQNHIYQQNVAAGWHSKPREVGTCLMLIVSEVAEAMEGDRKGLMDDHLPSRSMLEVELADAIIRILDLAGREELDVAGAIHDKLIYNQTRADHKLENRSKEGGKKY</sequence>
<dbReference type="Gene3D" id="1.10.287.1080">
    <property type="entry name" value="MazG-like"/>
    <property type="match status" value="1"/>
</dbReference>
<keyword evidence="2" id="KW-1185">Reference proteome</keyword>
<name>A0ABT4LAL7_9SPHI</name>
<evidence type="ECO:0000313" key="1">
    <source>
        <dbReference type="EMBL" id="MCZ4244955.1"/>
    </source>
</evidence>
<dbReference type="RefSeq" id="WP_269428008.1">
    <property type="nucleotide sequence ID" value="NZ_JAPWGM010000004.1"/>
</dbReference>
<dbReference type="EMBL" id="JAPWGM010000004">
    <property type="protein sequence ID" value="MCZ4244955.1"/>
    <property type="molecule type" value="Genomic_DNA"/>
</dbReference>
<evidence type="ECO:0008006" key="3">
    <source>
        <dbReference type="Google" id="ProtNLM"/>
    </source>
</evidence>